<evidence type="ECO:0000256" key="1">
    <source>
        <dbReference type="SAM" id="MobiDB-lite"/>
    </source>
</evidence>
<dbReference type="PROSITE" id="PS51257">
    <property type="entry name" value="PROKAR_LIPOPROTEIN"/>
    <property type="match status" value="1"/>
</dbReference>
<protein>
    <submittedName>
        <fullName evidence="3">Extracellular solute-binding protein</fullName>
    </submittedName>
</protein>
<dbReference type="SUPFAM" id="SSF53850">
    <property type="entry name" value="Periplasmic binding protein-like II"/>
    <property type="match status" value="1"/>
</dbReference>
<sequence length="544" mass="61408">MKMKKGLIFASILMLLMSSVAGCSNAKNESAPSEVTMEQDEDGRLIEGNVYLEGLPIVKDKYSFNIFMPGDNKPDEVEAYKKIEEATNVDVKWDMQSWAAAGEKKNLMFSSGDYADAIAGWALSESDVMKYGPKGVLIPLEDLIDKYTVNIKRMFEEVPEARKAVTTPDGHIYTIPLVQKQANTKSVLHINKQWLDTLGLSMPTTTDELYNVLKAFKNGDPNGNGKKDEIPLTFELNGPNNNQYGLFGFFGRIDSPNHLVMDDGKVVYTAAQPEWKEAVKWFNKLWEEGLLDLEVFTHDTAQWQAKGRQNPPIYGVTSDWDGVEALGEENFKQYEMLLPVTGPNVEQAEWPQPDPDVFKAQFAITSAAEQPAAILRWLDQLFPAITEDGLNETLYGKEGEGWEKTPEGKFKALPKPEGPTTYDKLPGFPNYWPFDLSEKTEGVYMGPDAITGENYKLYTLAEAYEPYLTKNPFPPIWLTPEQQMEISTIQTDIQKATDEKFARWVTGEDDIDAGWDSFQKDLEKMGLSRLLEIYQEAVDTYYSL</sequence>
<dbReference type="AlphaFoldDB" id="A0A3A3GK84"/>
<dbReference type="Proteomes" id="UP000266177">
    <property type="component" value="Unassembled WGS sequence"/>
</dbReference>
<feature type="signal peptide" evidence="2">
    <location>
        <begin position="1"/>
        <end position="26"/>
    </location>
</feature>
<dbReference type="InterPro" id="IPR050490">
    <property type="entry name" value="Bact_solute-bd_prot1"/>
</dbReference>
<dbReference type="Gene3D" id="3.40.190.10">
    <property type="entry name" value="Periplasmic binding protein-like II"/>
    <property type="match status" value="2"/>
</dbReference>
<dbReference type="EMBL" id="QYZD01000004">
    <property type="protein sequence ID" value="RJG25273.1"/>
    <property type="molecule type" value="Genomic_DNA"/>
</dbReference>
<accession>A0A3A3GK84</accession>
<gene>
    <name evidence="3" type="ORF">DQX05_07440</name>
</gene>
<feature type="compositionally biased region" description="Basic and acidic residues" evidence="1">
    <location>
        <begin position="397"/>
        <end position="410"/>
    </location>
</feature>
<dbReference type="PANTHER" id="PTHR43649:SF12">
    <property type="entry name" value="DIACETYLCHITOBIOSE BINDING PROTEIN DASA"/>
    <property type="match status" value="1"/>
</dbReference>
<dbReference type="Pfam" id="PF13416">
    <property type="entry name" value="SBP_bac_8"/>
    <property type="match status" value="1"/>
</dbReference>
<feature type="region of interest" description="Disordered" evidence="1">
    <location>
        <begin position="397"/>
        <end position="418"/>
    </location>
</feature>
<organism evidence="3 4">
    <name type="scientific">Paenibacillus thiaminolyticus</name>
    <name type="common">Bacillus thiaminolyticus</name>
    <dbReference type="NCBI Taxonomy" id="49283"/>
    <lineage>
        <taxon>Bacteria</taxon>
        <taxon>Bacillati</taxon>
        <taxon>Bacillota</taxon>
        <taxon>Bacilli</taxon>
        <taxon>Bacillales</taxon>
        <taxon>Paenibacillaceae</taxon>
        <taxon>Paenibacillus</taxon>
    </lineage>
</organism>
<keyword evidence="2" id="KW-0732">Signal</keyword>
<proteinExistence type="predicted"/>
<reference evidence="3 4" key="1">
    <citation type="submission" date="2018-09" db="EMBL/GenBank/DDBJ databases">
        <title>Paenibacillus SK2017-BO5.</title>
        <authorList>
            <person name="Piskunova J.V."/>
            <person name="Dubiley S.A."/>
            <person name="Severinov K.V."/>
        </authorList>
    </citation>
    <scope>NUCLEOTIDE SEQUENCE [LARGE SCALE GENOMIC DNA]</scope>
    <source>
        <strain evidence="3 4">BO5</strain>
    </source>
</reference>
<comment type="caution">
    <text evidence="3">The sequence shown here is derived from an EMBL/GenBank/DDBJ whole genome shotgun (WGS) entry which is preliminary data.</text>
</comment>
<evidence type="ECO:0000313" key="3">
    <source>
        <dbReference type="EMBL" id="RJG25273.1"/>
    </source>
</evidence>
<dbReference type="RefSeq" id="WP_119792281.1">
    <property type="nucleotide sequence ID" value="NZ_QYZD01000004.1"/>
</dbReference>
<name>A0A3A3GK84_PANTH</name>
<feature type="chain" id="PRO_5017178333" evidence="2">
    <location>
        <begin position="27"/>
        <end position="544"/>
    </location>
</feature>
<dbReference type="InterPro" id="IPR006059">
    <property type="entry name" value="SBP"/>
</dbReference>
<evidence type="ECO:0000256" key="2">
    <source>
        <dbReference type="SAM" id="SignalP"/>
    </source>
</evidence>
<dbReference type="PANTHER" id="PTHR43649">
    <property type="entry name" value="ARABINOSE-BINDING PROTEIN-RELATED"/>
    <property type="match status" value="1"/>
</dbReference>
<evidence type="ECO:0000313" key="4">
    <source>
        <dbReference type="Proteomes" id="UP000266177"/>
    </source>
</evidence>
<dbReference type="OrthoDB" id="9787283at2"/>